<keyword evidence="4" id="KW-1185">Reference proteome</keyword>
<feature type="transmembrane region" description="Helical" evidence="2">
    <location>
        <begin position="179"/>
        <end position="200"/>
    </location>
</feature>
<protein>
    <submittedName>
        <fullName evidence="3">Uncharacterized protein</fullName>
    </submittedName>
</protein>
<proteinExistence type="predicted"/>
<dbReference type="InParanoid" id="A0A0C2ZH27"/>
<feature type="transmembrane region" description="Helical" evidence="2">
    <location>
        <begin position="6"/>
        <end position="29"/>
    </location>
</feature>
<accession>A0A0C2ZH27</accession>
<name>A0A0C2ZH27_9AGAM</name>
<feature type="transmembrane region" description="Helical" evidence="2">
    <location>
        <begin position="144"/>
        <end position="167"/>
    </location>
</feature>
<dbReference type="EMBL" id="KN822057">
    <property type="protein sequence ID" value="KIM60958.1"/>
    <property type="molecule type" value="Genomic_DNA"/>
</dbReference>
<evidence type="ECO:0000256" key="2">
    <source>
        <dbReference type="SAM" id="Phobius"/>
    </source>
</evidence>
<keyword evidence="2" id="KW-0812">Transmembrane</keyword>
<gene>
    <name evidence="3" type="ORF">SCLCIDRAFT_1216445</name>
</gene>
<evidence type="ECO:0000256" key="1">
    <source>
        <dbReference type="SAM" id="MobiDB-lite"/>
    </source>
</evidence>
<feature type="region of interest" description="Disordered" evidence="1">
    <location>
        <begin position="295"/>
        <end position="321"/>
    </location>
</feature>
<keyword evidence="2" id="KW-1133">Transmembrane helix</keyword>
<feature type="transmembrane region" description="Helical" evidence="2">
    <location>
        <begin position="264"/>
        <end position="286"/>
    </location>
</feature>
<dbReference type="Proteomes" id="UP000053989">
    <property type="component" value="Unassembled WGS sequence"/>
</dbReference>
<dbReference type="STRING" id="1036808.A0A0C2ZH27"/>
<sequence>MAHTSPAVNLIWAILTVMLGTFLVFHLWSFDRFKCLRWNHGPHSGAFKRIMTYTYLTSVPLIIVYAVGFAVIKYQYGYTYVVGYGILPTPYEMWSEHARGAILPLYFCFSMAWSLEMVSHLEELCFWLFLVNSTSFSQDWFRTLYFKAWMVGSCVATIYMPLVTILTRGDLMKCEAYTFLAGSLGSLSLTIWFLPVLYAFPSFIESLRHSNVDKNILVRLTKYHELNCIRVVFRFLFTIPLLILGVDGVRPHQHINDKMLPTDLLAMIACIGVVISSGITLVIFFPRSIESEMAKRDAERERKRSMHTTSRPSQFTTGTRHSAMPSDVVLIEHTVSVPPHASTGRLHMREYHRGYGDDAGSMDGLPSYDRISVTDVDVIKDGERGNYHHPHHHRHQQQREPRERYRENTEGEGDSEGETAERERDNKFPSCPVMMLQPNRRTNDGDVELGGVVRMSRGVLTRHNMKGTTVSHLIHNWRSPIDMEMFSGS</sequence>
<feature type="region of interest" description="Disordered" evidence="1">
    <location>
        <begin position="381"/>
        <end position="447"/>
    </location>
</feature>
<feature type="transmembrane region" description="Helical" evidence="2">
    <location>
        <begin position="50"/>
        <end position="72"/>
    </location>
</feature>
<dbReference type="AlphaFoldDB" id="A0A0C2ZH27"/>
<organism evidence="3 4">
    <name type="scientific">Scleroderma citrinum Foug A</name>
    <dbReference type="NCBI Taxonomy" id="1036808"/>
    <lineage>
        <taxon>Eukaryota</taxon>
        <taxon>Fungi</taxon>
        <taxon>Dikarya</taxon>
        <taxon>Basidiomycota</taxon>
        <taxon>Agaricomycotina</taxon>
        <taxon>Agaricomycetes</taxon>
        <taxon>Agaricomycetidae</taxon>
        <taxon>Boletales</taxon>
        <taxon>Sclerodermatineae</taxon>
        <taxon>Sclerodermataceae</taxon>
        <taxon>Scleroderma</taxon>
    </lineage>
</organism>
<reference evidence="4" key="2">
    <citation type="submission" date="2015-01" db="EMBL/GenBank/DDBJ databases">
        <title>Evolutionary Origins and Diversification of the Mycorrhizal Mutualists.</title>
        <authorList>
            <consortium name="DOE Joint Genome Institute"/>
            <consortium name="Mycorrhizal Genomics Consortium"/>
            <person name="Kohler A."/>
            <person name="Kuo A."/>
            <person name="Nagy L.G."/>
            <person name="Floudas D."/>
            <person name="Copeland A."/>
            <person name="Barry K.W."/>
            <person name="Cichocki N."/>
            <person name="Veneault-Fourrey C."/>
            <person name="LaButti K."/>
            <person name="Lindquist E.A."/>
            <person name="Lipzen A."/>
            <person name="Lundell T."/>
            <person name="Morin E."/>
            <person name="Murat C."/>
            <person name="Riley R."/>
            <person name="Ohm R."/>
            <person name="Sun H."/>
            <person name="Tunlid A."/>
            <person name="Henrissat B."/>
            <person name="Grigoriev I.V."/>
            <person name="Hibbett D.S."/>
            <person name="Martin F."/>
        </authorList>
    </citation>
    <scope>NUCLEOTIDE SEQUENCE [LARGE SCALE GENOMIC DNA]</scope>
    <source>
        <strain evidence="4">Foug A</strain>
    </source>
</reference>
<feature type="compositionally biased region" description="Polar residues" evidence="1">
    <location>
        <begin position="307"/>
        <end position="320"/>
    </location>
</feature>
<reference evidence="3 4" key="1">
    <citation type="submission" date="2014-04" db="EMBL/GenBank/DDBJ databases">
        <authorList>
            <consortium name="DOE Joint Genome Institute"/>
            <person name="Kuo A."/>
            <person name="Kohler A."/>
            <person name="Nagy L.G."/>
            <person name="Floudas D."/>
            <person name="Copeland A."/>
            <person name="Barry K.W."/>
            <person name="Cichocki N."/>
            <person name="Veneault-Fourrey C."/>
            <person name="LaButti K."/>
            <person name="Lindquist E.A."/>
            <person name="Lipzen A."/>
            <person name="Lundell T."/>
            <person name="Morin E."/>
            <person name="Murat C."/>
            <person name="Sun H."/>
            <person name="Tunlid A."/>
            <person name="Henrissat B."/>
            <person name="Grigoriev I.V."/>
            <person name="Hibbett D.S."/>
            <person name="Martin F."/>
            <person name="Nordberg H.P."/>
            <person name="Cantor M.N."/>
            <person name="Hua S.X."/>
        </authorList>
    </citation>
    <scope>NUCLEOTIDE SEQUENCE [LARGE SCALE GENOMIC DNA]</scope>
    <source>
        <strain evidence="3 4">Foug A</strain>
    </source>
</reference>
<dbReference type="HOGENOM" id="CLU_027213_0_0_1"/>
<dbReference type="OrthoDB" id="2384193at2759"/>
<feature type="compositionally biased region" description="Basic and acidic residues" evidence="1">
    <location>
        <begin position="397"/>
        <end position="409"/>
    </location>
</feature>
<evidence type="ECO:0000313" key="4">
    <source>
        <dbReference type="Proteomes" id="UP000053989"/>
    </source>
</evidence>
<keyword evidence="2" id="KW-0472">Membrane</keyword>
<feature type="compositionally biased region" description="Basic residues" evidence="1">
    <location>
        <begin position="387"/>
        <end position="396"/>
    </location>
</feature>
<evidence type="ECO:0000313" key="3">
    <source>
        <dbReference type="EMBL" id="KIM60958.1"/>
    </source>
</evidence>
<feature type="transmembrane region" description="Helical" evidence="2">
    <location>
        <begin position="227"/>
        <end position="244"/>
    </location>
</feature>